<evidence type="ECO:0000256" key="3">
    <source>
        <dbReference type="ARBA" id="ARBA00022842"/>
    </source>
</evidence>
<dbReference type="GO" id="GO:0016779">
    <property type="term" value="F:nucleotidyltransferase activity"/>
    <property type="evidence" value="ECO:0007669"/>
    <property type="project" value="UniProtKB-KW"/>
</dbReference>
<dbReference type="Gene3D" id="3.90.550.10">
    <property type="entry name" value="Spore Coat Polysaccharide Biosynthesis Protein SpsA, Chain A"/>
    <property type="match status" value="1"/>
</dbReference>
<dbReference type="CDD" id="cd02523">
    <property type="entry name" value="PC_cytidylyltransferase"/>
    <property type="match status" value="1"/>
</dbReference>
<name>A0A380A807_9GAMM</name>
<dbReference type="EMBL" id="UGYV01000001">
    <property type="protein sequence ID" value="SUI76017.1"/>
    <property type="molecule type" value="Genomic_DNA"/>
</dbReference>
<accession>A0A380A807</accession>
<keyword evidence="1 5" id="KW-0808">Transferase</keyword>
<keyword evidence="2 5" id="KW-0548">Nucleotidyltransferase</keyword>
<evidence type="ECO:0000259" key="4">
    <source>
        <dbReference type="Pfam" id="PF12804"/>
    </source>
</evidence>
<feature type="domain" description="MobA-like NTP transferase" evidence="4">
    <location>
        <begin position="3"/>
        <end position="121"/>
    </location>
</feature>
<dbReference type="InterPro" id="IPR025877">
    <property type="entry name" value="MobA-like_NTP_Trfase"/>
</dbReference>
<dbReference type="RefSeq" id="WP_115406022.1">
    <property type="nucleotide sequence ID" value="NZ_UGYV01000001.1"/>
</dbReference>
<dbReference type="AlphaFoldDB" id="A0A380A807"/>
<proteinExistence type="predicted"/>
<dbReference type="SUPFAM" id="SSF53448">
    <property type="entry name" value="Nucleotide-diphospho-sugar transferases"/>
    <property type="match status" value="1"/>
</dbReference>
<organism evidence="5 6">
    <name type="scientific">Shewanella morhuae</name>
    <dbReference type="NCBI Taxonomy" id="365591"/>
    <lineage>
        <taxon>Bacteria</taxon>
        <taxon>Pseudomonadati</taxon>
        <taxon>Pseudomonadota</taxon>
        <taxon>Gammaproteobacteria</taxon>
        <taxon>Alteromonadales</taxon>
        <taxon>Shewanellaceae</taxon>
        <taxon>Shewanella</taxon>
    </lineage>
</organism>
<dbReference type="InterPro" id="IPR050065">
    <property type="entry name" value="GlmU-like"/>
</dbReference>
<dbReference type="Pfam" id="PF12804">
    <property type="entry name" value="NTP_transf_3"/>
    <property type="match status" value="1"/>
</dbReference>
<evidence type="ECO:0000313" key="5">
    <source>
        <dbReference type="EMBL" id="SUI76017.1"/>
    </source>
</evidence>
<dbReference type="Proteomes" id="UP000255061">
    <property type="component" value="Unassembled WGS sequence"/>
</dbReference>
<protein>
    <submittedName>
        <fullName evidence="5">CTP:phosphocholine cytidylyltransferase involved in choline phosphorylation for cell surface LPS epitopes</fullName>
    </submittedName>
</protein>
<keyword evidence="3" id="KW-0460">Magnesium</keyword>
<dbReference type="InterPro" id="IPR029044">
    <property type="entry name" value="Nucleotide-diphossugar_trans"/>
</dbReference>
<evidence type="ECO:0000313" key="6">
    <source>
        <dbReference type="Proteomes" id="UP000255061"/>
    </source>
</evidence>
<sequence>MQGLILAAGRGSRLGDLTHNKPKALTKVLGVSMLECQILALETGGVTCIAAASGYMNEMISTYISNLFYNIDWQSSNMVRSLLCCNDYLARNTTIVSYSDIIYPSNIITQLVEAKGDIVIAYDPHWISQWQLRFDNPLDDAESFQLNDNGSLKNIGSRIDNVNLASGQFMGLFKLSVTGYNIIKTALECEDAAFVNNLDMTALLSILLTREVKIDVLAVNDFWFEIDNAKDLEVCEKYMEENNIILI</sequence>
<evidence type="ECO:0000256" key="2">
    <source>
        <dbReference type="ARBA" id="ARBA00022695"/>
    </source>
</evidence>
<gene>
    <name evidence="5" type="ORF">NCTC10736_01803</name>
</gene>
<dbReference type="PANTHER" id="PTHR43584">
    <property type="entry name" value="NUCLEOTIDYL TRANSFERASE"/>
    <property type="match status" value="1"/>
</dbReference>
<dbReference type="PANTHER" id="PTHR43584:SF8">
    <property type="entry name" value="N-ACETYLMURAMATE ALPHA-1-PHOSPHATE URIDYLYLTRANSFERASE"/>
    <property type="match status" value="1"/>
</dbReference>
<reference evidence="5 6" key="1">
    <citation type="submission" date="2018-06" db="EMBL/GenBank/DDBJ databases">
        <authorList>
            <consortium name="Pathogen Informatics"/>
            <person name="Doyle S."/>
        </authorList>
    </citation>
    <scope>NUCLEOTIDE SEQUENCE [LARGE SCALE GENOMIC DNA]</scope>
    <source>
        <strain evidence="5 6">NCTC10736</strain>
    </source>
</reference>
<evidence type="ECO:0000256" key="1">
    <source>
        <dbReference type="ARBA" id="ARBA00022679"/>
    </source>
</evidence>